<evidence type="ECO:0000313" key="2">
    <source>
        <dbReference type="Proteomes" id="UP001195769"/>
    </source>
</evidence>
<evidence type="ECO:0000313" key="1">
    <source>
        <dbReference type="EMBL" id="KAG1904964.1"/>
    </source>
</evidence>
<feature type="non-terminal residue" evidence="1">
    <location>
        <position position="105"/>
    </location>
</feature>
<gene>
    <name evidence="1" type="ORF">F5891DRAFT_908592</name>
</gene>
<keyword evidence="2" id="KW-1185">Reference proteome</keyword>
<comment type="caution">
    <text evidence="1">The sequence shown here is derived from an EMBL/GenBank/DDBJ whole genome shotgun (WGS) entry which is preliminary data.</text>
</comment>
<feature type="non-terminal residue" evidence="1">
    <location>
        <position position="1"/>
    </location>
</feature>
<name>A0AAD4HRK8_9AGAM</name>
<dbReference type="Proteomes" id="UP001195769">
    <property type="component" value="Unassembled WGS sequence"/>
</dbReference>
<organism evidence="1 2">
    <name type="scientific">Suillus fuscotomentosus</name>
    <dbReference type="NCBI Taxonomy" id="1912939"/>
    <lineage>
        <taxon>Eukaryota</taxon>
        <taxon>Fungi</taxon>
        <taxon>Dikarya</taxon>
        <taxon>Basidiomycota</taxon>
        <taxon>Agaricomycotina</taxon>
        <taxon>Agaricomycetes</taxon>
        <taxon>Agaricomycetidae</taxon>
        <taxon>Boletales</taxon>
        <taxon>Suillineae</taxon>
        <taxon>Suillaceae</taxon>
        <taxon>Suillus</taxon>
    </lineage>
</organism>
<sequence>WMGVFTADPATAQDLYDLHIRFWYIHLEETFPLRTNIHLVKDFQAPPGYIVTHHPRVWEELVPFPVLYRGTSGEHHHLFTRQLARVDGETYVRQHPPHKAYEGMA</sequence>
<dbReference type="GeneID" id="64667888"/>
<accession>A0AAD4HRK8</accession>
<proteinExistence type="predicted"/>
<dbReference type="EMBL" id="JABBWK010000008">
    <property type="protein sequence ID" value="KAG1904964.1"/>
    <property type="molecule type" value="Genomic_DNA"/>
</dbReference>
<reference evidence="1" key="1">
    <citation type="journal article" date="2020" name="New Phytol.">
        <title>Comparative genomics reveals dynamic genome evolution in host specialist ectomycorrhizal fungi.</title>
        <authorList>
            <person name="Lofgren L.A."/>
            <person name="Nguyen N.H."/>
            <person name="Vilgalys R."/>
            <person name="Ruytinx J."/>
            <person name="Liao H.L."/>
            <person name="Branco S."/>
            <person name="Kuo A."/>
            <person name="LaButti K."/>
            <person name="Lipzen A."/>
            <person name="Andreopoulos W."/>
            <person name="Pangilinan J."/>
            <person name="Riley R."/>
            <person name="Hundley H."/>
            <person name="Na H."/>
            <person name="Barry K."/>
            <person name="Grigoriev I.V."/>
            <person name="Stajich J.E."/>
            <person name="Kennedy P.G."/>
        </authorList>
    </citation>
    <scope>NUCLEOTIDE SEQUENCE</scope>
    <source>
        <strain evidence="1">FC203</strain>
    </source>
</reference>
<protein>
    <submittedName>
        <fullName evidence="1">Uncharacterized protein</fullName>
    </submittedName>
</protein>
<dbReference type="AlphaFoldDB" id="A0AAD4HRK8"/>
<dbReference type="RefSeq" id="XP_041230539.1">
    <property type="nucleotide sequence ID" value="XM_041373590.1"/>
</dbReference>